<feature type="coiled-coil region" evidence="4">
    <location>
        <begin position="800"/>
        <end position="827"/>
    </location>
</feature>
<evidence type="ECO:0000256" key="2">
    <source>
        <dbReference type="ARBA" id="ARBA00022777"/>
    </source>
</evidence>
<keyword evidence="5" id="KW-0472">Membrane</keyword>
<dbReference type="InterPro" id="IPR036890">
    <property type="entry name" value="HATPase_C_sf"/>
</dbReference>
<dbReference type="Gene3D" id="1.20.5.1930">
    <property type="match status" value="1"/>
</dbReference>
<accession>A0A829YI41</accession>
<feature type="domain" description="Histidine kinase/HSP90-like ATPase" evidence="6">
    <location>
        <begin position="924"/>
        <end position="1020"/>
    </location>
</feature>
<dbReference type="Pfam" id="PF07494">
    <property type="entry name" value="Reg_prop"/>
    <property type="match status" value="1"/>
</dbReference>
<keyword evidence="1" id="KW-0808">Transferase</keyword>
<protein>
    <submittedName>
        <fullName evidence="7">Histidine kinase</fullName>
    </submittedName>
</protein>
<dbReference type="SMART" id="SM00387">
    <property type="entry name" value="HATPase_c"/>
    <property type="match status" value="1"/>
</dbReference>
<proteinExistence type="predicted"/>
<dbReference type="InterPro" id="IPR050482">
    <property type="entry name" value="Sensor_HK_TwoCompSys"/>
</dbReference>
<dbReference type="Gene3D" id="2.60.40.10">
    <property type="entry name" value="Immunoglobulins"/>
    <property type="match status" value="1"/>
</dbReference>
<dbReference type="Gene3D" id="2.130.10.10">
    <property type="entry name" value="YVTN repeat-like/Quinoprotein amine dehydrogenase"/>
    <property type="match status" value="3"/>
</dbReference>
<dbReference type="RefSeq" id="WP_161814541.1">
    <property type="nucleotide sequence ID" value="NZ_BLJN01000005.1"/>
</dbReference>
<dbReference type="EMBL" id="BLJN01000005">
    <property type="protein sequence ID" value="GFE82910.1"/>
    <property type="molecule type" value="Genomic_DNA"/>
</dbReference>
<dbReference type="Pfam" id="PF07730">
    <property type="entry name" value="HisKA_3"/>
    <property type="match status" value="1"/>
</dbReference>
<dbReference type="GO" id="GO:0016020">
    <property type="term" value="C:membrane"/>
    <property type="evidence" value="ECO:0007669"/>
    <property type="project" value="InterPro"/>
</dbReference>
<keyword evidence="3" id="KW-0902">Two-component regulatory system</keyword>
<dbReference type="CDD" id="cd16917">
    <property type="entry name" value="HATPase_UhpB-NarQ-NarX-like"/>
    <property type="match status" value="1"/>
</dbReference>
<dbReference type="AlphaFoldDB" id="A0A829YI41"/>
<dbReference type="Pfam" id="PF07495">
    <property type="entry name" value="Y_Y_Y"/>
    <property type="match status" value="1"/>
</dbReference>
<dbReference type="InterPro" id="IPR011123">
    <property type="entry name" value="Y_Y_Y"/>
</dbReference>
<organism evidence="7 8">
    <name type="scientific">Steroidobacter agaridevorans</name>
    <dbReference type="NCBI Taxonomy" id="2695856"/>
    <lineage>
        <taxon>Bacteria</taxon>
        <taxon>Pseudomonadati</taxon>
        <taxon>Pseudomonadota</taxon>
        <taxon>Gammaproteobacteria</taxon>
        <taxon>Steroidobacterales</taxon>
        <taxon>Steroidobacteraceae</taxon>
        <taxon>Steroidobacter</taxon>
    </lineage>
</organism>
<evidence type="ECO:0000256" key="1">
    <source>
        <dbReference type="ARBA" id="ARBA00022679"/>
    </source>
</evidence>
<dbReference type="PANTHER" id="PTHR24421">
    <property type="entry name" value="NITRATE/NITRITE SENSOR PROTEIN NARX-RELATED"/>
    <property type="match status" value="1"/>
</dbReference>
<evidence type="ECO:0000313" key="8">
    <source>
        <dbReference type="Proteomes" id="UP000445000"/>
    </source>
</evidence>
<gene>
    <name evidence="7" type="ORF">GCM10011487_49100</name>
</gene>
<dbReference type="Proteomes" id="UP000445000">
    <property type="component" value="Unassembled WGS sequence"/>
</dbReference>
<dbReference type="InterPro" id="IPR011110">
    <property type="entry name" value="Reg_prop"/>
</dbReference>
<evidence type="ECO:0000256" key="5">
    <source>
        <dbReference type="SAM" id="Phobius"/>
    </source>
</evidence>
<dbReference type="InterPro" id="IPR011712">
    <property type="entry name" value="Sig_transdc_His_kin_sub3_dim/P"/>
</dbReference>
<keyword evidence="4" id="KW-0175">Coiled coil</keyword>
<keyword evidence="5" id="KW-1133">Transmembrane helix</keyword>
<dbReference type="SUPFAM" id="SSF55874">
    <property type="entry name" value="ATPase domain of HSP90 chaperone/DNA topoisomerase II/histidine kinase"/>
    <property type="match status" value="1"/>
</dbReference>
<dbReference type="GO" id="GO:0000155">
    <property type="term" value="F:phosphorelay sensor kinase activity"/>
    <property type="evidence" value="ECO:0007669"/>
    <property type="project" value="InterPro"/>
</dbReference>
<evidence type="ECO:0000256" key="4">
    <source>
        <dbReference type="SAM" id="Coils"/>
    </source>
</evidence>
<feature type="transmembrane region" description="Helical" evidence="5">
    <location>
        <begin position="782"/>
        <end position="801"/>
    </location>
</feature>
<dbReference type="SUPFAM" id="SSF63829">
    <property type="entry name" value="Calcium-dependent phosphotriesterase"/>
    <property type="match status" value="1"/>
</dbReference>
<reference evidence="8" key="1">
    <citation type="submission" date="2020-01" db="EMBL/GenBank/DDBJ databases">
        <title>'Steroidobacter agaridevorans' sp. nov., agar-degrading bacteria isolated from rhizosphere soils.</title>
        <authorList>
            <person name="Ikenaga M."/>
            <person name="Kataoka M."/>
            <person name="Murouchi A."/>
            <person name="Katsuragi S."/>
            <person name="Sakai M."/>
        </authorList>
    </citation>
    <scope>NUCLEOTIDE SEQUENCE [LARGE SCALE GENOMIC DNA]</scope>
    <source>
        <strain evidence="8">YU21-B</strain>
    </source>
</reference>
<dbReference type="InterPro" id="IPR003594">
    <property type="entry name" value="HATPase_dom"/>
</dbReference>
<name>A0A829YI41_9GAMM</name>
<dbReference type="Gene3D" id="3.30.565.10">
    <property type="entry name" value="Histidine kinase-like ATPase, C-terminal domain"/>
    <property type="match status" value="1"/>
</dbReference>
<dbReference type="InterPro" id="IPR015943">
    <property type="entry name" value="WD40/YVTN_repeat-like_dom_sf"/>
</dbReference>
<keyword evidence="8" id="KW-1185">Reference proteome</keyword>
<keyword evidence="5" id="KW-0812">Transmembrane</keyword>
<comment type="caution">
    <text evidence="7">The sequence shown here is derived from an EMBL/GenBank/DDBJ whole genome shotgun (WGS) entry which is preliminary data.</text>
</comment>
<keyword evidence="2 7" id="KW-0418">Kinase</keyword>
<dbReference type="InterPro" id="IPR013783">
    <property type="entry name" value="Ig-like_fold"/>
</dbReference>
<dbReference type="Pfam" id="PF02518">
    <property type="entry name" value="HATPase_c"/>
    <property type="match status" value="1"/>
</dbReference>
<evidence type="ECO:0000256" key="3">
    <source>
        <dbReference type="ARBA" id="ARBA00023012"/>
    </source>
</evidence>
<sequence>MSRVAVILVALLAVGDAWALDPELSIAQYNHRKWGNFQMAPAGVTSLAQTTDGWLWYAYAGGVGTFDGHRFVVVNRQPDAPTAITTTTLASTDGALWVGYQLGGALRVKDGNFKKYDGADGFPEGAVHALTQDKGGTIWVAASGGIARLANDHWEIIRDWDFARAGVFGAFVARDNTLWLATRDAVIEVNPTRTATRVARSLPSTTAAKYFAQTLDGRIWVSVPGSGIFEATDSHRPAWFTNKQIRQIRTDRNGNLWMIGDALRRLPLTQRGFDLTAGDVEQLLDEYTSVDGLTGAVVTALLEDRFGSLWVATSSGLEQFTDTGVVAPILPPGMKAWGKQALVDAGDGGIWVAASGGPALLRFQQGKLVERRAAPLLTAGTRGAGGEIWFGGPQGLIRVDEELLHQVSLPAEAVDSDIQTMTHDGANGLWVSVADKGVYRYDGKDWTFHGGLTGLPRAYALSAATTAGGEVWLGYAENTLARIFAGKVTVFSAADGIDVGGVLALTPAPDALWIGGEAGLNAFDGDRFHVMENDTCTPFRAVSGIVATASGNLWTYRATGVSVHRDIGRYLKSASTPHRIHCAQFGPFVINTAPPALRPTPAMVETSDGRLWLSGENDLRWVRLRYLLDNNQFKQTGSNGDFMAPRAEISDVYWQTYRRDGMQAGNYCTWCGGLNYEIGKTRTRIPPGEPLQLPPHTRDVHFRFKAPIQGHPESIRFQTRLVGYSDAWQFAYMFADPAATFRNLGPGKYRFEVLTRIAYDDRTAPPATLEFEILPAFYQTTWFAGLCVLAACLLIAILFRLQLRRAAQRLQEKLEARLSERERIARDLHDTLLQGVQGLIMKIHAAALQLPERASSRTTLEDALDAAQSVLVEGRDRVAALREHDRPIRDMANDIASIGERLAEDHAIAFRPSVHGAARAIHPVVQEEVLLIVREALHNAFRHSNAQHVSTDVFFERDALRIRVSDNGHGISEEMLANGRKGHFGLAGMRERARRIRSVFEITSRPGHGTHMTLRVRASVAYQSRGLKLPWLRFRKIGDEQTARSLY</sequence>
<dbReference type="GO" id="GO:0046983">
    <property type="term" value="F:protein dimerization activity"/>
    <property type="evidence" value="ECO:0007669"/>
    <property type="project" value="InterPro"/>
</dbReference>
<dbReference type="PANTHER" id="PTHR24421:SF62">
    <property type="entry name" value="SENSORY TRANSDUCTION HISTIDINE KINASE"/>
    <property type="match status" value="1"/>
</dbReference>
<evidence type="ECO:0000259" key="6">
    <source>
        <dbReference type="SMART" id="SM00387"/>
    </source>
</evidence>
<evidence type="ECO:0000313" key="7">
    <source>
        <dbReference type="EMBL" id="GFE82910.1"/>
    </source>
</evidence>